<keyword evidence="2" id="KW-0547">Nucleotide-binding</keyword>
<accession>A0A1T4LK18</accession>
<dbReference type="InterPro" id="IPR011604">
    <property type="entry name" value="PDDEXK-like_dom_sf"/>
</dbReference>
<dbReference type="Pfam" id="PF12705">
    <property type="entry name" value="PDDEXK_1"/>
    <property type="match status" value="1"/>
</dbReference>
<evidence type="ECO:0000256" key="7">
    <source>
        <dbReference type="ARBA" id="ARBA00022840"/>
    </source>
</evidence>
<organism evidence="12 13">
    <name type="scientific">Eubacterium coprostanoligenes</name>
    <dbReference type="NCBI Taxonomy" id="290054"/>
    <lineage>
        <taxon>Bacteria</taxon>
        <taxon>Bacillati</taxon>
        <taxon>Bacillota</taxon>
        <taxon>Clostridia</taxon>
        <taxon>Eubacteriales</taxon>
        <taxon>Eubacteriaceae</taxon>
        <taxon>Eubacterium</taxon>
    </lineage>
</organism>
<dbReference type="OrthoDB" id="9758506at2"/>
<dbReference type="GO" id="GO:0006281">
    <property type="term" value="P:DNA repair"/>
    <property type="evidence" value="ECO:0007669"/>
    <property type="project" value="UniProtKB-KW"/>
</dbReference>
<dbReference type="SUPFAM" id="SSF52540">
    <property type="entry name" value="P-loop containing nucleoside triphosphate hydrolases"/>
    <property type="match status" value="1"/>
</dbReference>
<dbReference type="PANTHER" id="PTHR30591">
    <property type="entry name" value="RECBCD ENZYME SUBUNIT RECC"/>
    <property type="match status" value="1"/>
</dbReference>
<evidence type="ECO:0000256" key="4">
    <source>
        <dbReference type="ARBA" id="ARBA00022801"/>
    </source>
</evidence>
<keyword evidence="5 12" id="KW-0347">Helicase</keyword>
<sequence length="1114" mass="126563">MLQLILGRSGSGKTEYVFSQIKKLVENGEQNILLLTPEQYSFISERRLLKDLGESRVNSVENGSFSRLSNEISRRYGSAPLPILTKGAKAVVFKKACENIKDELKLFGKNIDNVAFINSAINIYDEMKSCRVGADDIMQASVNTEKETLSQKLHDISLIMSAYDLYIDGKFLDGASELTRLYTKLVDLDYFVGRTVFIDGFNGFVAQEYKILEVILSQAKAVYVTFCTDSHINNDKYNLFSYVNNNINYLREAAENAGASMLEPIYLKDNHRFNNDELILSEKFLFSNVKNTSGDIPQNIELYSAKSVTDECDFVSDRISKLLRSGVKASDIAVICRDLDKYQKELQFSFSKYNIPYFNDERQNISSEPLIMFVNFLMRCSIYSLSSNDIFSMLKTGLTALDDEAVNELENYAFIWNIKGSKWKKEFTNSPKGFSEEMSDNDLKKLEAINKSREYVVERIQKFNSACKKKTSADICKAIYFTLIDFSVDDKLRGLAQSLNDSGKSVLAFEQGRVWDLLMDILDKLATISNDQNITVKEFYKLFNLMIMNEDLGNVPSGLDNVQIGSADRIRCNNPYAVFVVGANEGEFPQSVSSSGLLSESDRNILIENKFKLYAYGETLNAQEKYFAYMALSAPSDRLFVSFRNSSADGAESIIVSELKNIFSNLEVHSAEAEYSVSAAETDANTFEILASNFDDNTEFIATLKEYFADKPEFESRLSAVKRLSKNEDITIKNSDLARKLFKNDMYLSVSKIEDYYKCAFRYYCKFGLNARPRIKAEMNPMETGSVIHYVLECIVRDYGSKGLIELNSRQITSEVKKYLKQYLESKMGDYSEFTVRFKYRFMYLSKLISCVVLRLREEFENCDFEPKAFELSIGNGENGESVKSQAINLPDGGTIQIRGSIDRVDTYTENGEQYVRVVDYKSGIKKFKLSDILYGLNLQMFVYLFTLCKSDNELAGKEAGVLYLHSSRKIYNVSRNDIDLSVLKEDSDAYKMVGVVLNDEENPIAEHMEHDLRGEFIDVKCSAKNGVSGSIVSLEDMGRISRKIDSLIEQMGVELHMGKIMQNPVNSTNHNNTCEFCDYSSVCANRKEIELKEIEELSFSDTLKKLKEDDAND</sequence>
<evidence type="ECO:0000256" key="8">
    <source>
        <dbReference type="ARBA" id="ARBA00023125"/>
    </source>
</evidence>
<dbReference type="GO" id="GO:0005524">
    <property type="term" value="F:ATP binding"/>
    <property type="evidence" value="ECO:0007669"/>
    <property type="project" value="UniProtKB-KW"/>
</dbReference>
<evidence type="ECO:0000256" key="3">
    <source>
        <dbReference type="ARBA" id="ARBA00022763"/>
    </source>
</evidence>
<dbReference type="InterPro" id="IPR049035">
    <property type="entry name" value="ADDB_N"/>
</dbReference>
<dbReference type="PANTHER" id="PTHR30591:SF1">
    <property type="entry name" value="RECBCD ENZYME SUBUNIT RECC"/>
    <property type="match status" value="1"/>
</dbReference>
<evidence type="ECO:0000256" key="5">
    <source>
        <dbReference type="ARBA" id="ARBA00022806"/>
    </source>
</evidence>
<dbReference type="EMBL" id="FUWW01000008">
    <property type="protein sequence ID" value="SJZ54897.1"/>
    <property type="molecule type" value="Genomic_DNA"/>
</dbReference>
<protein>
    <submittedName>
        <fullName evidence="12">ATP-dependent helicase/nuclease subunit B</fullName>
    </submittedName>
</protein>
<dbReference type="STRING" id="290054.SAMN02745114_00928"/>
<keyword evidence="8" id="KW-0238">DNA-binding</keyword>
<dbReference type="RefSeq" id="WP_078768419.1">
    <property type="nucleotide sequence ID" value="NZ_FUWW01000008.1"/>
</dbReference>
<keyword evidence="7" id="KW-0067">ATP-binding</keyword>
<evidence type="ECO:0000259" key="11">
    <source>
        <dbReference type="Pfam" id="PF21445"/>
    </source>
</evidence>
<feature type="domain" description="ATP-dependent helicase/deoxyribonuclease subunit B N-terminal" evidence="11">
    <location>
        <begin position="4"/>
        <end position="278"/>
    </location>
</feature>
<dbReference type="GO" id="GO:0004527">
    <property type="term" value="F:exonuclease activity"/>
    <property type="evidence" value="ECO:0007669"/>
    <property type="project" value="UniProtKB-KW"/>
</dbReference>
<gene>
    <name evidence="12" type="ORF">SAMN02745114_00928</name>
</gene>
<dbReference type="GO" id="GO:0003677">
    <property type="term" value="F:DNA binding"/>
    <property type="evidence" value="ECO:0007669"/>
    <property type="project" value="UniProtKB-KW"/>
</dbReference>
<evidence type="ECO:0000313" key="12">
    <source>
        <dbReference type="EMBL" id="SJZ54897.1"/>
    </source>
</evidence>
<dbReference type="Gene3D" id="3.90.320.10">
    <property type="match status" value="1"/>
</dbReference>
<keyword evidence="6" id="KW-0269">Exonuclease</keyword>
<feature type="domain" description="PD-(D/E)XK endonuclease-like" evidence="10">
    <location>
        <begin position="748"/>
        <end position="1084"/>
    </location>
</feature>
<evidence type="ECO:0000256" key="9">
    <source>
        <dbReference type="ARBA" id="ARBA00023204"/>
    </source>
</evidence>
<evidence type="ECO:0000256" key="2">
    <source>
        <dbReference type="ARBA" id="ARBA00022741"/>
    </source>
</evidence>
<keyword evidence="4" id="KW-0378">Hydrolase</keyword>
<proteinExistence type="predicted"/>
<reference evidence="12 13" key="1">
    <citation type="submission" date="2017-02" db="EMBL/GenBank/DDBJ databases">
        <authorList>
            <person name="Peterson S.W."/>
        </authorList>
    </citation>
    <scope>NUCLEOTIDE SEQUENCE [LARGE SCALE GENOMIC DNA]</scope>
    <source>
        <strain evidence="12 13">ATCC 51222</strain>
    </source>
</reference>
<dbReference type="GO" id="GO:0004386">
    <property type="term" value="F:helicase activity"/>
    <property type="evidence" value="ECO:0007669"/>
    <property type="project" value="UniProtKB-KW"/>
</dbReference>
<evidence type="ECO:0000256" key="1">
    <source>
        <dbReference type="ARBA" id="ARBA00022722"/>
    </source>
</evidence>
<keyword evidence="9" id="KW-0234">DNA repair</keyword>
<evidence type="ECO:0000313" key="13">
    <source>
        <dbReference type="Proteomes" id="UP000190657"/>
    </source>
</evidence>
<evidence type="ECO:0000259" key="10">
    <source>
        <dbReference type="Pfam" id="PF12705"/>
    </source>
</evidence>
<dbReference type="GO" id="GO:0006310">
    <property type="term" value="P:DNA recombination"/>
    <property type="evidence" value="ECO:0007669"/>
    <property type="project" value="TreeGrafter"/>
</dbReference>
<name>A0A1T4LK18_9FIRM</name>
<dbReference type="Gene3D" id="3.40.50.300">
    <property type="entry name" value="P-loop containing nucleotide triphosphate hydrolases"/>
    <property type="match status" value="4"/>
</dbReference>
<dbReference type="InterPro" id="IPR038726">
    <property type="entry name" value="PDDEXK_AddAB-type"/>
</dbReference>
<keyword evidence="1" id="KW-0540">Nuclease</keyword>
<dbReference type="AlphaFoldDB" id="A0A1T4LK18"/>
<keyword evidence="3" id="KW-0227">DNA damage</keyword>
<dbReference type="Pfam" id="PF21445">
    <property type="entry name" value="ADDB_N"/>
    <property type="match status" value="1"/>
</dbReference>
<dbReference type="InterPro" id="IPR027417">
    <property type="entry name" value="P-loop_NTPase"/>
</dbReference>
<evidence type="ECO:0000256" key="6">
    <source>
        <dbReference type="ARBA" id="ARBA00022839"/>
    </source>
</evidence>
<dbReference type="Proteomes" id="UP000190657">
    <property type="component" value="Unassembled WGS sequence"/>
</dbReference>
<keyword evidence="13" id="KW-1185">Reference proteome</keyword>